<dbReference type="SUPFAM" id="SSF51984">
    <property type="entry name" value="MurCD N-terminal domain"/>
    <property type="match status" value="1"/>
</dbReference>
<keyword evidence="12" id="KW-0961">Cell wall biogenesis/degradation</keyword>
<comment type="subcellular location">
    <subcellularLocation>
        <location evidence="1">Cytoplasm</location>
    </subcellularLocation>
</comment>
<dbReference type="InterPro" id="IPR004101">
    <property type="entry name" value="Mur_ligase_C"/>
</dbReference>
<dbReference type="SUPFAM" id="SSF53623">
    <property type="entry name" value="MurD-like peptide ligases, catalytic domain"/>
    <property type="match status" value="1"/>
</dbReference>
<evidence type="ECO:0000313" key="19">
    <source>
        <dbReference type="Proteomes" id="UP000178432"/>
    </source>
</evidence>
<dbReference type="InterPro" id="IPR013221">
    <property type="entry name" value="Mur_ligase_cen"/>
</dbReference>
<dbReference type="GO" id="GO:0008763">
    <property type="term" value="F:UDP-N-acetylmuramate-L-alanine ligase activity"/>
    <property type="evidence" value="ECO:0007669"/>
    <property type="project" value="UniProtKB-UniRule"/>
</dbReference>
<comment type="caution">
    <text evidence="18">The sequence shown here is derived from an EMBL/GenBank/DDBJ whole genome shotgun (WGS) entry which is preliminary data.</text>
</comment>
<dbReference type="GO" id="GO:0005737">
    <property type="term" value="C:cytoplasm"/>
    <property type="evidence" value="ECO:0007669"/>
    <property type="project" value="UniProtKB-SubCell"/>
</dbReference>
<feature type="domain" description="Mur ligase C-terminal" evidence="16">
    <location>
        <begin position="322"/>
        <end position="451"/>
    </location>
</feature>
<comment type="catalytic activity">
    <reaction evidence="13">
        <text>UDP-N-acetyl-alpha-D-muramate + L-alanine + ATP = UDP-N-acetyl-alpha-D-muramoyl-L-alanine + ADP + phosphate + H(+)</text>
        <dbReference type="Rhea" id="RHEA:23372"/>
        <dbReference type="ChEBI" id="CHEBI:15378"/>
        <dbReference type="ChEBI" id="CHEBI:30616"/>
        <dbReference type="ChEBI" id="CHEBI:43474"/>
        <dbReference type="ChEBI" id="CHEBI:57972"/>
        <dbReference type="ChEBI" id="CHEBI:70757"/>
        <dbReference type="ChEBI" id="CHEBI:83898"/>
        <dbReference type="ChEBI" id="CHEBI:456216"/>
        <dbReference type="EC" id="6.3.2.8"/>
    </reaction>
</comment>
<dbReference type="Gene3D" id="3.90.190.20">
    <property type="entry name" value="Mur ligase, C-terminal domain"/>
    <property type="match status" value="1"/>
</dbReference>
<evidence type="ECO:0000256" key="11">
    <source>
        <dbReference type="ARBA" id="ARBA00023306"/>
    </source>
</evidence>
<gene>
    <name evidence="18" type="ORF">A2663_03185</name>
</gene>
<dbReference type="Proteomes" id="UP000178432">
    <property type="component" value="Unassembled WGS sequence"/>
</dbReference>
<dbReference type="Gene3D" id="3.40.1190.10">
    <property type="entry name" value="Mur-like, catalytic domain"/>
    <property type="match status" value="1"/>
</dbReference>
<dbReference type="NCBIfam" id="TIGR01082">
    <property type="entry name" value="murC"/>
    <property type="match status" value="1"/>
</dbReference>
<keyword evidence="6" id="KW-0132">Cell division</keyword>
<dbReference type="InterPro" id="IPR050061">
    <property type="entry name" value="MurCDEF_pg_biosynth"/>
</dbReference>
<evidence type="ECO:0000259" key="15">
    <source>
        <dbReference type="Pfam" id="PF01225"/>
    </source>
</evidence>
<dbReference type="InterPro" id="IPR036615">
    <property type="entry name" value="Mur_ligase_C_dom_sf"/>
</dbReference>
<dbReference type="SUPFAM" id="SSF53244">
    <property type="entry name" value="MurD-like peptide ligases, peptide-binding domain"/>
    <property type="match status" value="1"/>
</dbReference>
<dbReference type="AlphaFoldDB" id="A0A1G1Y752"/>
<dbReference type="GO" id="GO:0009252">
    <property type="term" value="P:peptidoglycan biosynthetic process"/>
    <property type="evidence" value="ECO:0007669"/>
    <property type="project" value="UniProtKB-UniRule"/>
</dbReference>
<evidence type="ECO:0000256" key="12">
    <source>
        <dbReference type="ARBA" id="ARBA00023316"/>
    </source>
</evidence>
<evidence type="ECO:0000256" key="1">
    <source>
        <dbReference type="ARBA" id="ARBA00004496"/>
    </source>
</evidence>
<evidence type="ECO:0000256" key="9">
    <source>
        <dbReference type="ARBA" id="ARBA00022960"/>
    </source>
</evidence>
<keyword evidence="5 18" id="KW-0436">Ligase</keyword>
<sequence length="462" mass="51378">MPIDLNKIKKIYFIGLKGVAMSGLALICQKRGLAVFGSDVKEKFITDEILKQAGIEAYAGFDPSHLDDRPDLAVIGASWGDDNSEVLAVKERRIPFITDSELRGLLSREKRTIAITGVHGKTTTTALLAYLFDRAGLKPSFLIGTGAVPDLGANAAWGAGAHFIVEGDEYAKSRSDKTPKFLDLDPAVSVITSLEWEHVDVFRDLAIMEEYFRKLIEKTRDLIVACGDWPSISKIIAGHEAKVATYGFKKHNRWQAFNLKPEFDQTRFKVKNEDKDLGEFSLKLFGEHNVLNGLAAIIVGLNEGIELETIRETIRNFSGARRRFEVKEKNGVIFVDDYAHHPTEIKTTLKAIRQRYSDKPIYCVFQPHTVSRTKALLADFAGSFKLADKVIIADIFASAREPVSDFTSKDLTQEIKKHQPGAIYGGGLNQISEYLKDKIEPGTVLVTMGAGDVYRVRDKLLA</sequence>
<dbReference type="UniPathway" id="UPA00219"/>
<keyword evidence="4" id="KW-0963">Cytoplasm</keyword>
<evidence type="ECO:0000256" key="3">
    <source>
        <dbReference type="ARBA" id="ARBA00012211"/>
    </source>
</evidence>
<dbReference type="Pfam" id="PF01225">
    <property type="entry name" value="Mur_ligase"/>
    <property type="match status" value="1"/>
</dbReference>
<evidence type="ECO:0000259" key="17">
    <source>
        <dbReference type="Pfam" id="PF08245"/>
    </source>
</evidence>
<evidence type="ECO:0000259" key="16">
    <source>
        <dbReference type="Pfam" id="PF02875"/>
    </source>
</evidence>
<evidence type="ECO:0000256" key="8">
    <source>
        <dbReference type="ARBA" id="ARBA00022840"/>
    </source>
</evidence>
<dbReference type="GO" id="GO:0071555">
    <property type="term" value="P:cell wall organization"/>
    <property type="evidence" value="ECO:0007669"/>
    <property type="project" value="UniProtKB-KW"/>
</dbReference>
<dbReference type="InterPro" id="IPR036565">
    <property type="entry name" value="Mur-like_cat_sf"/>
</dbReference>
<keyword evidence="8" id="KW-0067">ATP-binding</keyword>
<evidence type="ECO:0000256" key="10">
    <source>
        <dbReference type="ARBA" id="ARBA00022984"/>
    </source>
</evidence>
<feature type="domain" description="Mur ligase central" evidence="17">
    <location>
        <begin position="115"/>
        <end position="299"/>
    </location>
</feature>
<keyword evidence="9" id="KW-0133">Cell shape</keyword>
<evidence type="ECO:0000256" key="14">
    <source>
        <dbReference type="NCBIfam" id="TIGR01082"/>
    </source>
</evidence>
<evidence type="ECO:0000256" key="2">
    <source>
        <dbReference type="ARBA" id="ARBA00004752"/>
    </source>
</evidence>
<dbReference type="Gene3D" id="3.40.50.720">
    <property type="entry name" value="NAD(P)-binding Rossmann-like Domain"/>
    <property type="match status" value="1"/>
</dbReference>
<keyword evidence="11" id="KW-0131">Cell cycle</keyword>
<evidence type="ECO:0000256" key="7">
    <source>
        <dbReference type="ARBA" id="ARBA00022741"/>
    </source>
</evidence>
<organism evidence="18 19">
    <name type="scientific">Candidatus Buchananbacteria bacterium RIFCSPHIGHO2_01_FULL_46_12</name>
    <dbReference type="NCBI Taxonomy" id="1797536"/>
    <lineage>
        <taxon>Bacteria</taxon>
        <taxon>Candidatus Buchananiibacteriota</taxon>
    </lineage>
</organism>
<dbReference type="Pfam" id="PF08245">
    <property type="entry name" value="Mur_ligase_M"/>
    <property type="match status" value="1"/>
</dbReference>
<reference evidence="18 19" key="1">
    <citation type="journal article" date="2016" name="Nat. Commun.">
        <title>Thousands of microbial genomes shed light on interconnected biogeochemical processes in an aquifer system.</title>
        <authorList>
            <person name="Anantharaman K."/>
            <person name="Brown C.T."/>
            <person name="Hug L.A."/>
            <person name="Sharon I."/>
            <person name="Castelle C.J."/>
            <person name="Probst A.J."/>
            <person name="Thomas B.C."/>
            <person name="Singh A."/>
            <person name="Wilkins M.J."/>
            <person name="Karaoz U."/>
            <person name="Brodie E.L."/>
            <person name="Williams K.H."/>
            <person name="Hubbard S.S."/>
            <person name="Banfield J.F."/>
        </authorList>
    </citation>
    <scope>NUCLEOTIDE SEQUENCE [LARGE SCALE GENOMIC DNA]</scope>
</reference>
<evidence type="ECO:0000256" key="13">
    <source>
        <dbReference type="ARBA" id="ARBA00047833"/>
    </source>
</evidence>
<evidence type="ECO:0000256" key="4">
    <source>
        <dbReference type="ARBA" id="ARBA00022490"/>
    </source>
</evidence>
<accession>A0A1G1Y752</accession>
<dbReference type="InterPro" id="IPR005758">
    <property type="entry name" value="UDP-N-AcMur_Ala_ligase_MurC"/>
</dbReference>
<name>A0A1G1Y752_9BACT</name>
<protein>
    <recommendedName>
        <fullName evidence="3 14">UDP-N-acetylmuramate--L-alanine ligase</fullName>
        <ecNumber evidence="3 14">6.3.2.8</ecNumber>
    </recommendedName>
</protein>
<feature type="domain" description="Mur ligase N-terminal catalytic" evidence="15">
    <location>
        <begin position="10"/>
        <end position="109"/>
    </location>
</feature>
<keyword evidence="7" id="KW-0547">Nucleotide-binding</keyword>
<dbReference type="EC" id="6.3.2.8" evidence="3 14"/>
<comment type="pathway">
    <text evidence="2">Cell wall biogenesis; peptidoglycan biosynthesis.</text>
</comment>
<dbReference type="InterPro" id="IPR000713">
    <property type="entry name" value="Mur_ligase_N"/>
</dbReference>
<dbReference type="EMBL" id="MHIF01000019">
    <property type="protein sequence ID" value="OGY48051.1"/>
    <property type="molecule type" value="Genomic_DNA"/>
</dbReference>
<dbReference type="PANTHER" id="PTHR43445">
    <property type="entry name" value="UDP-N-ACETYLMURAMATE--L-ALANINE LIGASE-RELATED"/>
    <property type="match status" value="1"/>
</dbReference>
<proteinExistence type="predicted"/>
<dbReference type="GO" id="GO:0005524">
    <property type="term" value="F:ATP binding"/>
    <property type="evidence" value="ECO:0007669"/>
    <property type="project" value="UniProtKB-KW"/>
</dbReference>
<dbReference type="Pfam" id="PF02875">
    <property type="entry name" value="Mur_ligase_C"/>
    <property type="match status" value="1"/>
</dbReference>
<evidence type="ECO:0000256" key="6">
    <source>
        <dbReference type="ARBA" id="ARBA00022618"/>
    </source>
</evidence>
<dbReference type="GO" id="GO:0008360">
    <property type="term" value="P:regulation of cell shape"/>
    <property type="evidence" value="ECO:0007669"/>
    <property type="project" value="UniProtKB-KW"/>
</dbReference>
<evidence type="ECO:0000256" key="5">
    <source>
        <dbReference type="ARBA" id="ARBA00022598"/>
    </source>
</evidence>
<evidence type="ECO:0000313" key="18">
    <source>
        <dbReference type="EMBL" id="OGY48051.1"/>
    </source>
</evidence>
<dbReference type="GO" id="GO:0051301">
    <property type="term" value="P:cell division"/>
    <property type="evidence" value="ECO:0007669"/>
    <property type="project" value="UniProtKB-KW"/>
</dbReference>
<dbReference type="PANTHER" id="PTHR43445:SF3">
    <property type="entry name" value="UDP-N-ACETYLMURAMATE--L-ALANINE LIGASE"/>
    <property type="match status" value="1"/>
</dbReference>
<keyword evidence="10" id="KW-0573">Peptidoglycan synthesis</keyword>